<dbReference type="SMART" id="SM00471">
    <property type="entry name" value="HDc"/>
    <property type="match status" value="1"/>
</dbReference>
<dbReference type="Proteomes" id="UP000315003">
    <property type="component" value="Chromosome"/>
</dbReference>
<evidence type="ECO:0000313" key="3">
    <source>
        <dbReference type="Proteomes" id="UP000315003"/>
    </source>
</evidence>
<dbReference type="InterPro" id="IPR003607">
    <property type="entry name" value="HD/PDEase_dom"/>
</dbReference>
<dbReference type="EMBL" id="CP036272">
    <property type="protein sequence ID" value="QDT62613.1"/>
    <property type="molecule type" value="Genomic_DNA"/>
</dbReference>
<dbReference type="InterPro" id="IPR052340">
    <property type="entry name" value="RNase_Y/CdgJ"/>
</dbReference>
<dbReference type="NCBIfam" id="TIGR00277">
    <property type="entry name" value="HDIG"/>
    <property type="match status" value="1"/>
</dbReference>
<organism evidence="2 3">
    <name type="scientific">Stieleria bergensis</name>
    <dbReference type="NCBI Taxonomy" id="2528025"/>
    <lineage>
        <taxon>Bacteria</taxon>
        <taxon>Pseudomonadati</taxon>
        <taxon>Planctomycetota</taxon>
        <taxon>Planctomycetia</taxon>
        <taxon>Pirellulales</taxon>
        <taxon>Pirellulaceae</taxon>
        <taxon>Stieleria</taxon>
    </lineage>
</organism>
<sequence length="297" mass="32442">MIDLGRIPEGTPEPAPVIAWTLDRVNNLAALPKVAMEIMSLVDDEQALAADFYNKIEQDPALTSRILKTVNSSFFGLPGEVDSLQQAVTMLGFTSVRNLAVAGSCHRLFMVDALAGGFHPSELWSHSVAVATAASLLMKRSRRGRPDQAYLAGIIHDIGVIIEMQIHREEFAKMIAALSLDREPITFRDAEARILGATHEDFGAGICRKWQFPKFLVDVAGTHHDPLSCEEDTLPFSAVVHVADVMAARLGIGFTGTVETDEVDPRILQLLQLSQRDLDEVADELLAALEESQAMSN</sequence>
<dbReference type="OrthoDB" id="243535at2"/>
<dbReference type="RefSeq" id="WP_145277478.1">
    <property type="nucleotide sequence ID" value="NZ_CP036272.1"/>
</dbReference>
<dbReference type="PANTHER" id="PTHR33525:SF3">
    <property type="entry name" value="RIBONUCLEASE Y"/>
    <property type="match status" value="1"/>
</dbReference>
<dbReference type="CDD" id="cd00077">
    <property type="entry name" value="HDc"/>
    <property type="match status" value="1"/>
</dbReference>
<dbReference type="Gene3D" id="1.10.3210.10">
    <property type="entry name" value="Hypothetical protein af1432"/>
    <property type="match status" value="1"/>
</dbReference>
<name>A0A517T2K7_9BACT</name>
<reference evidence="2 3" key="1">
    <citation type="submission" date="2019-02" db="EMBL/GenBank/DDBJ databases">
        <title>Deep-cultivation of Planctomycetes and their phenomic and genomic characterization uncovers novel biology.</title>
        <authorList>
            <person name="Wiegand S."/>
            <person name="Jogler M."/>
            <person name="Boedeker C."/>
            <person name="Pinto D."/>
            <person name="Vollmers J."/>
            <person name="Rivas-Marin E."/>
            <person name="Kohn T."/>
            <person name="Peeters S.H."/>
            <person name="Heuer A."/>
            <person name="Rast P."/>
            <person name="Oberbeckmann S."/>
            <person name="Bunk B."/>
            <person name="Jeske O."/>
            <person name="Meyerdierks A."/>
            <person name="Storesund J.E."/>
            <person name="Kallscheuer N."/>
            <person name="Luecker S."/>
            <person name="Lage O.M."/>
            <person name="Pohl T."/>
            <person name="Merkel B.J."/>
            <person name="Hornburger P."/>
            <person name="Mueller R.-W."/>
            <person name="Bruemmer F."/>
            <person name="Labrenz M."/>
            <person name="Spormann A.M."/>
            <person name="Op den Camp H."/>
            <person name="Overmann J."/>
            <person name="Amann R."/>
            <person name="Jetten M.S.M."/>
            <person name="Mascher T."/>
            <person name="Medema M.H."/>
            <person name="Devos D.P."/>
            <person name="Kaster A.-K."/>
            <person name="Ovreas L."/>
            <person name="Rohde M."/>
            <person name="Galperin M.Y."/>
            <person name="Jogler C."/>
        </authorList>
    </citation>
    <scope>NUCLEOTIDE SEQUENCE [LARGE SCALE GENOMIC DNA]</scope>
    <source>
        <strain evidence="2 3">SV_7m_r</strain>
    </source>
</reference>
<dbReference type="InterPro" id="IPR006675">
    <property type="entry name" value="HDIG_dom"/>
</dbReference>
<protein>
    <submittedName>
        <fullName evidence="2">HDOD domain protein</fullName>
    </submittedName>
</protein>
<dbReference type="InterPro" id="IPR013976">
    <property type="entry name" value="HDOD"/>
</dbReference>
<dbReference type="AlphaFoldDB" id="A0A517T2K7"/>
<evidence type="ECO:0000259" key="1">
    <source>
        <dbReference type="PROSITE" id="PS51833"/>
    </source>
</evidence>
<evidence type="ECO:0000313" key="2">
    <source>
        <dbReference type="EMBL" id="QDT62613.1"/>
    </source>
</evidence>
<gene>
    <name evidence="2" type="ORF">SV7mr_51630</name>
</gene>
<feature type="domain" description="HDOD" evidence="1">
    <location>
        <begin position="28"/>
        <end position="226"/>
    </location>
</feature>
<dbReference type="PROSITE" id="PS51833">
    <property type="entry name" value="HDOD"/>
    <property type="match status" value="1"/>
</dbReference>
<accession>A0A517T2K7</accession>
<proteinExistence type="predicted"/>
<dbReference type="Pfam" id="PF08668">
    <property type="entry name" value="HDOD"/>
    <property type="match status" value="1"/>
</dbReference>
<dbReference type="SUPFAM" id="SSF109604">
    <property type="entry name" value="HD-domain/PDEase-like"/>
    <property type="match status" value="1"/>
</dbReference>
<keyword evidence="3" id="KW-1185">Reference proteome</keyword>
<dbReference type="PANTHER" id="PTHR33525">
    <property type="match status" value="1"/>
</dbReference>